<dbReference type="Gene3D" id="1.10.287.130">
    <property type="match status" value="1"/>
</dbReference>
<dbReference type="InterPro" id="IPR013783">
    <property type="entry name" value="Ig-like_fold"/>
</dbReference>
<dbReference type="PANTHER" id="PTHR43547:SF2">
    <property type="entry name" value="HYBRID SIGNAL TRANSDUCTION HISTIDINE KINASE C"/>
    <property type="match status" value="1"/>
</dbReference>
<name>A0A8J7QK56_9BACT</name>
<feature type="transmembrane region" description="Helical" evidence="4">
    <location>
        <begin position="744"/>
        <end position="766"/>
    </location>
</feature>
<evidence type="ECO:0000256" key="4">
    <source>
        <dbReference type="SAM" id="Phobius"/>
    </source>
</evidence>
<dbReference type="InterPro" id="IPR011110">
    <property type="entry name" value="Reg_prop"/>
</dbReference>
<keyword evidence="4" id="KW-0812">Transmembrane</keyword>
<dbReference type="Pfam" id="PF00512">
    <property type="entry name" value="HisKA"/>
    <property type="match status" value="1"/>
</dbReference>
<evidence type="ECO:0000259" key="5">
    <source>
        <dbReference type="PROSITE" id="PS50109"/>
    </source>
</evidence>
<dbReference type="SMART" id="SM00387">
    <property type="entry name" value="HATPase_c"/>
    <property type="match status" value="1"/>
</dbReference>
<evidence type="ECO:0000313" key="6">
    <source>
        <dbReference type="EMBL" id="MBO1322451.1"/>
    </source>
</evidence>
<dbReference type="InterPro" id="IPR003594">
    <property type="entry name" value="HATPase_dom"/>
</dbReference>
<organism evidence="6 7">
    <name type="scientific">Acanthopleuribacter pedis</name>
    <dbReference type="NCBI Taxonomy" id="442870"/>
    <lineage>
        <taxon>Bacteria</taxon>
        <taxon>Pseudomonadati</taxon>
        <taxon>Acidobacteriota</taxon>
        <taxon>Holophagae</taxon>
        <taxon>Acanthopleuribacterales</taxon>
        <taxon>Acanthopleuribacteraceae</taxon>
        <taxon>Acanthopleuribacter</taxon>
    </lineage>
</organism>
<keyword evidence="3" id="KW-0597">Phosphoprotein</keyword>
<dbReference type="AlphaFoldDB" id="A0A8J7QK56"/>
<dbReference type="Pfam" id="PF02518">
    <property type="entry name" value="HATPase_c"/>
    <property type="match status" value="1"/>
</dbReference>
<comment type="caution">
    <text evidence="6">The sequence shown here is derived from an EMBL/GenBank/DDBJ whole genome shotgun (WGS) entry which is preliminary data.</text>
</comment>
<dbReference type="PANTHER" id="PTHR43547">
    <property type="entry name" value="TWO-COMPONENT HISTIDINE KINASE"/>
    <property type="match status" value="1"/>
</dbReference>
<dbReference type="GO" id="GO:0000155">
    <property type="term" value="F:phosphorelay sensor kinase activity"/>
    <property type="evidence" value="ECO:0007669"/>
    <property type="project" value="InterPro"/>
</dbReference>
<reference evidence="6" key="1">
    <citation type="submission" date="2021-03" db="EMBL/GenBank/DDBJ databases">
        <authorList>
            <person name="Wang G."/>
        </authorList>
    </citation>
    <scope>NUCLEOTIDE SEQUENCE</scope>
    <source>
        <strain evidence="6">KCTC 12899</strain>
    </source>
</reference>
<evidence type="ECO:0000256" key="1">
    <source>
        <dbReference type="ARBA" id="ARBA00000085"/>
    </source>
</evidence>
<dbReference type="InterPro" id="IPR036890">
    <property type="entry name" value="HATPase_C_sf"/>
</dbReference>
<gene>
    <name evidence="6" type="ORF">J3U88_28520</name>
</gene>
<dbReference type="PROSITE" id="PS50109">
    <property type="entry name" value="HIS_KIN"/>
    <property type="match status" value="1"/>
</dbReference>
<dbReference type="PRINTS" id="PR00344">
    <property type="entry name" value="BCTRLSENSOR"/>
</dbReference>
<dbReference type="SUPFAM" id="SSF63829">
    <property type="entry name" value="Calcium-dependent phosphotriesterase"/>
    <property type="match status" value="4"/>
</dbReference>
<dbReference type="SMART" id="SM00388">
    <property type="entry name" value="HisKA"/>
    <property type="match status" value="1"/>
</dbReference>
<dbReference type="FunFam" id="3.30.565.10:FF:000010">
    <property type="entry name" value="Sensor histidine kinase RcsC"/>
    <property type="match status" value="1"/>
</dbReference>
<dbReference type="InterPro" id="IPR015943">
    <property type="entry name" value="WD40/YVTN_repeat-like_dom_sf"/>
</dbReference>
<keyword evidence="4" id="KW-1133">Transmembrane helix</keyword>
<proteinExistence type="predicted"/>
<dbReference type="Proteomes" id="UP000664417">
    <property type="component" value="Unassembled WGS sequence"/>
</dbReference>
<dbReference type="EMBL" id="JAFREP010000037">
    <property type="protein sequence ID" value="MBO1322451.1"/>
    <property type="molecule type" value="Genomic_DNA"/>
</dbReference>
<dbReference type="InterPro" id="IPR005467">
    <property type="entry name" value="His_kinase_dom"/>
</dbReference>
<keyword evidence="4" id="KW-0472">Membrane</keyword>
<protein>
    <recommendedName>
        <fullName evidence="2">histidine kinase</fullName>
        <ecNumber evidence="2">2.7.13.3</ecNumber>
    </recommendedName>
</protein>
<keyword evidence="7" id="KW-1185">Reference proteome</keyword>
<dbReference type="SUPFAM" id="SSF55874">
    <property type="entry name" value="ATPase domain of HSP90 chaperone/DNA topoisomerase II/histidine kinase"/>
    <property type="match status" value="1"/>
</dbReference>
<dbReference type="SUPFAM" id="SSF47384">
    <property type="entry name" value="Homodimeric domain of signal transducing histidine kinase"/>
    <property type="match status" value="1"/>
</dbReference>
<dbReference type="EC" id="2.7.13.3" evidence="2"/>
<evidence type="ECO:0000256" key="2">
    <source>
        <dbReference type="ARBA" id="ARBA00012438"/>
    </source>
</evidence>
<feature type="domain" description="Histidine kinase" evidence="5">
    <location>
        <begin position="802"/>
        <end position="1028"/>
    </location>
</feature>
<accession>A0A8J7QK56</accession>
<dbReference type="InterPro" id="IPR011123">
    <property type="entry name" value="Y_Y_Y"/>
</dbReference>
<dbReference type="Gene3D" id="2.130.10.10">
    <property type="entry name" value="YVTN repeat-like/Quinoprotein amine dehydrogenase"/>
    <property type="match status" value="2"/>
</dbReference>
<evidence type="ECO:0000256" key="3">
    <source>
        <dbReference type="ARBA" id="ARBA00022553"/>
    </source>
</evidence>
<evidence type="ECO:0000313" key="7">
    <source>
        <dbReference type="Proteomes" id="UP000664417"/>
    </source>
</evidence>
<dbReference type="InterPro" id="IPR036097">
    <property type="entry name" value="HisK_dim/P_sf"/>
</dbReference>
<dbReference type="InterPro" id="IPR004358">
    <property type="entry name" value="Sig_transdc_His_kin-like_C"/>
</dbReference>
<dbReference type="Gene3D" id="3.30.565.10">
    <property type="entry name" value="Histidine kinase-like ATPase, C-terminal domain"/>
    <property type="match status" value="1"/>
</dbReference>
<dbReference type="InterPro" id="IPR003661">
    <property type="entry name" value="HisK_dim/P_dom"/>
</dbReference>
<sequence length="1066" mass="121302">MSHNYVWSICQDREGFLWFGTLHGLNRFDGYRFRTFYHQPGKKGGLSDDNISHLELDEDGRLWIATWRGGMNVYHPESETFETFRHDPTNLNSLSSDKLQVFEPAGDGAFWIGTVGDGINLLNYRNNLITRFDPALLPGPRVWAIQRDGPDKVWIGTDRGLSLYDRISNTFTTIQDPDDRLDFQREVRSLLLDQRGNLWIGSNQYLAVRNRETGQLTEIPRPEVGPNQPNQYTVTSLFLDHHSRIWAGSKFGGLHLYNSDRNLLVEYQSNPVNPYSLSHHDVHEIFEDTSGNLWVGTKGGGINQLNLRPRKFRNLFHDPRKLNSLTFGNIRGVTTDQQDRLWIASYSGGIDRYNPVTDTYTHYRSDPDDPVNGPLLNDLLSVHCDRRNRIWVGSDYGVAVLDAETDTFVRVEIDPDIPHIAVHGIHQEPSGRTWLAGDHGIYRGDGTNFSQFTHPQPSFQRLNDRNRYYSIYEDREGWLWFGGTNGAMRYDPIDENTLIYSRDFGDVRIPARTVYSFYDDDDAWWLGTRGGGLVRIDKETGAVRNWREEQGIPRGTVNAVSGDSRGYIWLTTNRGLSRFDPVGEEFRHFDVVDGLRNTQFAQNAIHKSKHGWIYAGGILGVDQFYPNRISDDGFIAPVVIAGVKINDVPYEKRLYDGDALDLRHDENFVSIEFAALDYTRPELNKYQHFLEGFESGYRQETTRRFASYSNLPPGEYTLKVRASNHDGIWNNNEVAVKIRISPPYYLSGMAVTLYVLLFLGLLVLFIHHQREQERQRARVELLTEQQKMAVEASRAKSAFLAHMSHELRTPLNAIIGYSELIEEEFEDAVNALDVVDDAMVDVGRIKSAAQYQLSLVNNILDLTKIESGKVDLFVETFDVQQLVDNVLDHIRPVLAKNNNSLTTVFEPECLGKMRSDMTKLHGVLLNLVTNANKFTEAGSLTVSVKRETQPGGDWLIFSVRDTGIGMKAEKMNKLFREFSQIEDHNRYGGTGLGLYISRYFCRLMGGDISVASDFGKGSTFTFQLPAEAPGDGLGRQGERIIHFSEFKSHESEESLDEVLANGISVR</sequence>
<dbReference type="Pfam" id="PF07495">
    <property type="entry name" value="Y_Y_Y"/>
    <property type="match status" value="1"/>
</dbReference>
<dbReference type="CDD" id="cd16922">
    <property type="entry name" value="HATPase_EvgS-ArcB-TorS-like"/>
    <property type="match status" value="1"/>
</dbReference>
<comment type="catalytic activity">
    <reaction evidence="1">
        <text>ATP + protein L-histidine = ADP + protein N-phospho-L-histidine.</text>
        <dbReference type="EC" id="2.7.13.3"/>
    </reaction>
</comment>
<dbReference type="CDD" id="cd00082">
    <property type="entry name" value="HisKA"/>
    <property type="match status" value="1"/>
</dbReference>
<dbReference type="Gene3D" id="2.60.40.10">
    <property type="entry name" value="Immunoglobulins"/>
    <property type="match status" value="1"/>
</dbReference>
<dbReference type="Pfam" id="PF07494">
    <property type="entry name" value="Reg_prop"/>
    <property type="match status" value="5"/>
</dbReference>
<dbReference type="RefSeq" id="WP_207862424.1">
    <property type="nucleotide sequence ID" value="NZ_JAFREP010000037.1"/>
</dbReference>